<proteinExistence type="predicted"/>
<reference evidence="1" key="1">
    <citation type="submission" date="2020-11" db="EMBL/GenBank/DDBJ databases">
        <authorList>
            <consortium name="DOE Joint Genome Institute"/>
            <person name="Ahrendt S."/>
            <person name="Riley R."/>
            <person name="Andreopoulos W."/>
            <person name="Labutti K."/>
            <person name="Pangilinan J."/>
            <person name="Ruiz-Duenas F.J."/>
            <person name="Barrasa J.M."/>
            <person name="Sanchez-Garcia M."/>
            <person name="Camarero S."/>
            <person name="Miyauchi S."/>
            <person name="Serrano A."/>
            <person name="Linde D."/>
            <person name="Babiker R."/>
            <person name="Drula E."/>
            <person name="Ayuso-Fernandez I."/>
            <person name="Pacheco R."/>
            <person name="Padilla G."/>
            <person name="Ferreira P."/>
            <person name="Barriuso J."/>
            <person name="Kellner H."/>
            <person name="Castanera R."/>
            <person name="Alfaro M."/>
            <person name="Ramirez L."/>
            <person name="Pisabarro A.G."/>
            <person name="Kuo A."/>
            <person name="Tritt A."/>
            <person name="Lipzen A."/>
            <person name="He G."/>
            <person name="Yan M."/>
            <person name="Ng V."/>
            <person name="Cullen D."/>
            <person name="Martin F."/>
            <person name="Rosso M.-N."/>
            <person name="Henrissat B."/>
            <person name="Hibbett D."/>
            <person name="Martinez A.T."/>
            <person name="Grigoriev I.V."/>
        </authorList>
    </citation>
    <scope>NUCLEOTIDE SEQUENCE</scope>
    <source>
        <strain evidence="1">CBS 506.95</strain>
    </source>
</reference>
<dbReference type="OrthoDB" id="2269034at2759"/>
<evidence type="ECO:0008006" key="3">
    <source>
        <dbReference type="Google" id="ProtNLM"/>
    </source>
</evidence>
<accession>A0A9P6EJF6</accession>
<protein>
    <recommendedName>
        <fullName evidence="3">F-box domain-containing protein</fullName>
    </recommendedName>
</protein>
<dbReference type="AlphaFoldDB" id="A0A9P6EJF6"/>
<comment type="caution">
    <text evidence="1">The sequence shown here is derived from an EMBL/GenBank/DDBJ whole genome shotgun (WGS) entry which is preliminary data.</text>
</comment>
<dbReference type="InterPro" id="IPR032675">
    <property type="entry name" value="LRR_dom_sf"/>
</dbReference>
<name>A0A9P6EJF6_9AGAR</name>
<evidence type="ECO:0000313" key="2">
    <source>
        <dbReference type="Proteomes" id="UP000807306"/>
    </source>
</evidence>
<dbReference type="Gene3D" id="3.80.10.10">
    <property type="entry name" value="Ribonuclease Inhibitor"/>
    <property type="match status" value="1"/>
</dbReference>
<sequence length="486" mass="56184">MPLEDLPNEVIAEIFVGCLPQSGSYHLADPKKAPLLLTRICSPWRSLAHETPHLWTNLWLEPQLPSSPDRPARSQDECIDQYRHWRRHAAQSLPFDLRLSLASLKHLDVDPSAFWLPLVSTIAENTSNLRNLFIITPEFEYCNLLWRLPNSMPMLETLYIYSRSANEIKTNDVRSIQAFSQAPALRIAILDYRPDRRELIALPWAQLSHLAVSFPITDTKFRNLLGSCLNLQELTVILDRRVIISDQTPARDIHTNLRRLDITFDIHVGQPSPAIFLLVQFSALHSLAFRNVTVNGGQHFQWLQDSPAREHLLRQFYNLRRLKLGFQRLSCEILLEIFKVAPQIVELALDTHIVNYVQLLDTLTYVPSTDQRVFLPHLENFQLYIEVAFEISPGADIPFSVESFISMITSRSKSFLVKQPPPFELVPLKQVYLCIEDRDLDQWLDVEELTTRADSLAETDNMYVEVAFSQHKEEWLEQEVGIWEMS</sequence>
<dbReference type="EMBL" id="MU157841">
    <property type="protein sequence ID" value="KAF9530167.1"/>
    <property type="molecule type" value="Genomic_DNA"/>
</dbReference>
<keyword evidence="2" id="KW-1185">Reference proteome</keyword>
<organism evidence="1 2">
    <name type="scientific">Crepidotus variabilis</name>
    <dbReference type="NCBI Taxonomy" id="179855"/>
    <lineage>
        <taxon>Eukaryota</taxon>
        <taxon>Fungi</taxon>
        <taxon>Dikarya</taxon>
        <taxon>Basidiomycota</taxon>
        <taxon>Agaricomycotina</taxon>
        <taxon>Agaricomycetes</taxon>
        <taxon>Agaricomycetidae</taxon>
        <taxon>Agaricales</taxon>
        <taxon>Agaricineae</taxon>
        <taxon>Crepidotaceae</taxon>
        <taxon>Crepidotus</taxon>
    </lineage>
</organism>
<dbReference type="SUPFAM" id="SSF52047">
    <property type="entry name" value="RNI-like"/>
    <property type="match status" value="1"/>
</dbReference>
<dbReference type="Proteomes" id="UP000807306">
    <property type="component" value="Unassembled WGS sequence"/>
</dbReference>
<evidence type="ECO:0000313" key="1">
    <source>
        <dbReference type="EMBL" id="KAF9530167.1"/>
    </source>
</evidence>
<gene>
    <name evidence="1" type="ORF">CPB83DRAFT_905452</name>
</gene>